<feature type="transmembrane region" description="Helical" evidence="1">
    <location>
        <begin position="7"/>
        <end position="31"/>
    </location>
</feature>
<evidence type="ECO:0000313" key="2">
    <source>
        <dbReference type="EMBL" id="KAG0150997.1"/>
    </source>
</evidence>
<feature type="transmembrane region" description="Helical" evidence="1">
    <location>
        <begin position="143"/>
        <end position="162"/>
    </location>
</feature>
<organism evidence="2 3">
    <name type="scientific">Cronartium quercuum f. sp. fusiforme G11</name>
    <dbReference type="NCBI Taxonomy" id="708437"/>
    <lineage>
        <taxon>Eukaryota</taxon>
        <taxon>Fungi</taxon>
        <taxon>Dikarya</taxon>
        <taxon>Basidiomycota</taxon>
        <taxon>Pucciniomycotina</taxon>
        <taxon>Pucciniomycetes</taxon>
        <taxon>Pucciniales</taxon>
        <taxon>Coleosporiaceae</taxon>
        <taxon>Cronartium</taxon>
    </lineage>
</organism>
<feature type="transmembrane region" description="Helical" evidence="1">
    <location>
        <begin position="43"/>
        <end position="64"/>
    </location>
</feature>
<dbReference type="EMBL" id="MU167216">
    <property type="protein sequence ID" value="KAG0150997.1"/>
    <property type="molecule type" value="Genomic_DNA"/>
</dbReference>
<evidence type="ECO:0000313" key="3">
    <source>
        <dbReference type="Proteomes" id="UP000886653"/>
    </source>
</evidence>
<sequence length="173" mass="19298">MDRPEQVFLIILLISLSSIPFLSLSPTSLLYPFIKLLSQFTSFIQLFVGALVLLIFIGAGIATWESLSKRFKKINPIRHNSNSIQTSSQNSIIPILILVTSLLIIAFLCISIYTKPNTKHLVVTPSPSYRPIESESTTESGKFQLFLALLALVGVLLSVTSIKEDFKTWKAER</sequence>
<keyword evidence="1" id="KW-1133">Transmembrane helix</keyword>
<dbReference type="Proteomes" id="UP000886653">
    <property type="component" value="Unassembled WGS sequence"/>
</dbReference>
<feature type="non-terminal residue" evidence="2">
    <location>
        <position position="173"/>
    </location>
</feature>
<reference evidence="2" key="1">
    <citation type="submission" date="2013-11" db="EMBL/GenBank/DDBJ databases">
        <title>Genome sequence of the fusiform rust pathogen reveals effectors for host alternation and coevolution with pine.</title>
        <authorList>
            <consortium name="DOE Joint Genome Institute"/>
            <person name="Smith K."/>
            <person name="Pendleton A."/>
            <person name="Kubisiak T."/>
            <person name="Anderson C."/>
            <person name="Salamov A."/>
            <person name="Aerts A."/>
            <person name="Riley R."/>
            <person name="Clum A."/>
            <person name="Lindquist E."/>
            <person name="Ence D."/>
            <person name="Campbell M."/>
            <person name="Kronenberg Z."/>
            <person name="Feau N."/>
            <person name="Dhillon B."/>
            <person name="Hamelin R."/>
            <person name="Burleigh J."/>
            <person name="Smith J."/>
            <person name="Yandell M."/>
            <person name="Nelson C."/>
            <person name="Grigoriev I."/>
            <person name="Davis J."/>
        </authorList>
    </citation>
    <scope>NUCLEOTIDE SEQUENCE</scope>
    <source>
        <strain evidence="2">G11</strain>
    </source>
</reference>
<name>A0A9P6TG20_9BASI</name>
<evidence type="ECO:0000256" key="1">
    <source>
        <dbReference type="SAM" id="Phobius"/>
    </source>
</evidence>
<keyword evidence="1" id="KW-0812">Transmembrane</keyword>
<dbReference type="AlphaFoldDB" id="A0A9P6TG20"/>
<comment type="caution">
    <text evidence="2">The sequence shown here is derived from an EMBL/GenBank/DDBJ whole genome shotgun (WGS) entry which is preliminary data.</text>
</comment>
<proteinExistence type="predicted"/>
<keyword evidence="1" id="KW-0472">Membrane</keyword>
<feature type="transmembrane region" description="Helical" evidence="1">
    <location>
        <begin position="92"/>
        <end position="113"/>
    </location>
</feature>
<gene>
    <name evidence="2" type="ORF">CROQUDRAFT_651872</name>
</gene>
<accession>A0A9P6TG20</accession>
<protein>
    <submittedName>
        <fullName evidence="2">Uncharacterized protein</fullName>
    </submittedName>
</protein>
<keyword evidence="3" id="KW-1185">Reference proteome</keyword>